<evidence type="ECO:0000313" key="3">
    <source>
        <dbReference type="Proteomes" id="UP000606499"/>
    </source>
</evidence>
<dbReference type="RefSeq" id="WP_054328580.1">
    <property type="nucleotide sequence ID" value="NZ_JACOPL010000012.1"/>
</dbReference>
<dbReference type="EMBL" id="JACOPL010000012">
    <property type="protein sequence ID" value="MBC5726246.1"/>
    <property type="molecule type" value="Genomic_DNA"/>
</dbReference>
<gene>
    <name evidence="2" type="ORF">H8S45_12365</name>
</gene>
<evidence type="ECO:0000313" key="2">
    <source>
        <dbReference type="EMBL" id="MBC5726246.1"/>
    </source>
</evidence>
<sequence>MAKVTHEMRKTIYEMWRTGASKKDISEHLKLNVNTIRNELCKGYNGQIYSGGRPVYDPELAERCSNSHGRQAHREQMMRMVSAPPSICPGDDMGEASAQDD</sequence>
<reference evidence="2" key="1">
    <citation type="submission" date="2020-08" db="EMBL/GenBank/DDBJ databases">
        <title>Genome public.</title>
        <authorList>
            <person name="Liu C."/>
            <person name="Sun Q."/>
        </authorList>
    </citation>
    <scope>NUCLEOTIDE SEQUENCE</scope>
    <source>
        <strain evidence="2">NSJ-28</strain>
    </source>
</reference>
<name>A0A923LXJ8_9FIRM</name>
<organism evidence="2 3">
    <name type="scientific">Agathobaculum faecis</name>
    <dbReference type="NCBI Taxonomy" id="2763013"/>
    <lineage>
        <taxon>Bacteria</taxon>
        <taxon>Bacillati</taxon>
        <taxon>Bacillota</taxon>
        <taxon>Clostridia</taxon>
        <taxon>Eubacteriales</taxon>
        <taxon>Butyricicoccaceae</taxon>
        <taxon>Agathobaculum</taxon>
    </lineage>
</organism>
<evidence type="ECO:0008006" key="4">
    <source>
        <dbReference type="Google" id="ProtNLM"/>
    </source>
</evidence>
<evidence type="ECO:0000256" key="1">
    <source>
        <dbReference type="SAM" id="MobiDB-lite"/>
    </source>
</evidence>
<proteinExistence type="predicted"/>
<dbReference type="Proteomes" id="UP000606499">
    <property type="component" value="Unassembled WGS sequence"/>
</dbReference>
<dbReference type="AlphaFoldDB" id="A0A923LXJ8"/>
<keyword evidence="3" id="KW-1185">Reference proteome</keyword>
<comment type="caution">
    <text evidence="2">The sequence shown here is derived from an EMBL/GenBank/DDBJ whole genome shotgun (WGS) entry which is preliminary data.</text>
</comment>
<feature type="compositionally biased region" description="Acidic residues" evidence="1">
    <location>
        <begin position="92"/>
        <end position="101"/>
    </location>
</feature>
<feature type="region of interest" description="Disordered" evidence="1">
    <location>
        <begin position="82"/>
        <end position="101"/>
    </location>
</feature>
<accession>A0A923LXJ8</accession>
<protein>
    <recommendedName>
        <fullName evidence="4">Helix-turn-helix domain-containing protein</fullName>
    </recommendedName>
</protein>